<dbReference type="AlphaFoldDB" id="A0A2P5P996"/>
<keyword evidence="2 3" id="KW-0067">ATP-binding</keyword>
<name>A0A2P5P996_9CHLR</name>
<accession>A0A2P5P996</accession>
<dbReference type="Pfam" id="PF00005">
    <property type="entry name" value="ABC_tran"/>
    <property type="match status" value="1"/>
</dbReference>
<dbReference type="GO" id="GO:0016887">
    <property type="term" value="F:ATP hydrolysis activity"/>
    <property type="evidence" value="ECO:0007669"/>
    <property type="project" value="InterPro"/>
</dbReference>
<keyword evidence="4" id="KW-1185">Reference proteome</keyword>
<organism evidence="3 4">
    <name type="scientific">Dehalogenimonas etheniformans</name>
    <dbReference type="NCBI Taxonomy" id="1536648"/>
    <lineage>
        <taxon>Bacteria</taxon>
        <taxon>Bacillati</taxon>
        <taxon>Chloroflexota</taxon>
        <taxon>Dehalococcoidia</taxon>
        <taxon>Dehalococcoidales</taxon>
        <taxon>Dehalococcoidaceae</taxon>
        <taxon>Dehalogenimonas</taxon>
    </lineage>
</organism>
<dbReference type="PANTHER" id="PTHR43038">
    <property type="entry name" value="ATP-BINDING CASSETTE, SUB-FAMILY H, MEMBER 1"/>
    <property type="match status" value="1"/>
</dbReference>
<reference evidence="3 4" key="1">
    <citation type="journal article" date="2017" name="ISME J.">
        <title>Grape pomace compost harbors organohalide-respiring Dehalogenimonas species with novel reductive dehalogenase genes.</title>
        <authorList>
            <person name="Yang Y."/>
            <person name="Higgins S.A."/>
            <person name="Yan J."/>
            <person name="Simsir B."/>
            <person name="Chourey K."/>
            <person name="Iyer R."/>
            <person name="Hettich R.L."/>
            <person name="Baldwin B."/>
            <person name="Ogles D.M."/>
            <person name="Loffler F.E."/>
        </authorList>
    </citation>
    <scope>NUCLEOTIDE SEQUENCE [LARGE SCALE GENOMIC DNA]</scope>
    <source>
        <strain evidence="3 4">GP</strain>
    </source>
</reference>
<dbReference type="InterPro" id="IPR017871">
    <property type="entry name" value="ABC_transporter-like_CS"/>
</dbReference>
<dbReference type="SMART" id="SM00382">
    <property type="entry name" value="AAA"/>
    <property type="match status" value="1"/>
</dbReference>
<dbReference type="PANTHER" id="PTHR43038:SF3">
    <property type="entry name" value="ABC TRANSPORTER G FAMILY MEMBER 20 ISOFORM X1"/>
    <property type="match status" value="1"/>
</dbReference>
<sequence length="248" mass="27472">MTANDVVSVNNVSFKYGHLKVIDELSLDIPKGQAFGLLGPNGAGKTTLIRLMSGLLQPDQGAIRIVGEPLTRQRSSIIGYMPQTPSVYQELSVRQNVEFFAKIYGMIEGPRRKSRVDEVIKIVDLWEKRDTSAHELSGGMRQRLSLACAIVHNPPIIFLDEPTVGLDPELRVHFWDYFRKLTAAGHTLIISSHTMDDATHCDCLAFLRGGKVIARGSPCDLIIATSDPKANLEDAFLYFIRKGAENHA</sequence>
<proteinExistence type="predicted"/>
<evidence type="ECO:0000313" key="4">
    <source>
        <dbReference type="Proteomes" id="UP000235653"/>
    </source>
</evidence>
<evidence type="ECO:0000256" key="2">
    <source>
        <dbReference type="ARBA" id="ARBA00022840"/>
    </source>
</evidence>
<keyword evidence="1" id="KW-0547">Nucleotide-binding</keyword>
<dbReference type="Proteomes" id="UP000235653">
    <property type="component" value="Unassembled WGS sequence"/>
</dbReference>
<protein>
    <submittedName>
        <fullName evidence="3">ABC transporter ATP-binding protein</fullName>
    </submittedName>
</protein>
<dbReference type="PROSITE" id="PS00211">
    <property type="entry name" value="ABC_TRANSPORTER_1"/>
    <property type="match status" value="1"/>
</dbReference>
<dbReference type="InterPro" id="IPR027417">
    <property type="entry name" value="P-loop_NTPase"/>
</dbReference>
<comment type="caution">
    <text evidence="3">The sequence shown here is derived from an EMBL/GenBank/DDBJ whole genome shotgun (WGS) entry which is preliminary data.</text>
</comment>
<dbReference type="EMBL" id="JQAN02000006">
    <property type="protein sequence ID" value="PPD58845.1"/>
    <property type="molecule type" value="Genomic_DNA"/>
</dbReference>
<evidence type="ECO:0000256" key="1">
    <source>
        <dbReference type="ARBA" id="ARBA00022741"/>
    </source>
</evidence>
<dbReference type="CDD" id="cd03230">
    <property type="entry name" value="ABC_DR_subfamily_A"/>
    <property type="match status" value="1"/>
</dbReference>
<dbReference type="PROSITE" id="PS50893">
    <property type="entry name" value="ABC_TRANSPORTER_2"/>
    <property type="match status" value="1"/>
</dbReference>
<dbReference type="GO" id="GO:0005524">
    <property type="term" value="F:ATP binding"/>
    <property type="evidence" value="ECO:0007669"/>
    <property type="project" value="UniProtKB-KW"/>
</dbReference>
<dbReference type="InterPro" id="IPR003593">
    <property type="entry name" value="AAA+_ATPase"/>
</dbReference>
<gene>
    <name evidence="3" type="ORF">JP09_002960</name>
</gene>
<dbReference type="OrthoDB" id="9767778at2"/>
<dbReference type="SUPFAM" id="SSF52540">
    <property type="entry name" value="P-loop containing nucleoside triphosphate hydrolases"/>
    <property type="match status" value="1"/>
</dbReference>
<dbReference type="Gene3D" id="3.40.50.300">
    <property type="entry name" value="P-loop containing nucleotide triphosphate hydrolases"/>
    <property type="match status" value="1"/>
</dbReference>
<evidence type="ECO:0000313" key="3">
    <source>
        <dbReference type="EMBL" id="PPD58845.1"/>
    </source>
</evidence>
<dbReference type="InterPro" id="IPR003439">
    <property type="entry name" value="ABC_transporter-like_ATP-bd"/>
</dbReference>